<reference evidence="4 5" key="1">
    <citation type="submission" date="2019-09" db="EMBL/GenBank/DDBJ databases">
        <title>A chromosome-level genome assembly of the Chinese tupelo Nyssa sinensis.</title>
        <authorList>
            <person name="Yang X."/>
            <person name="Kang M."/>
            <person name="Yang Y."/>
            <person name="Xiong H."/>
            <person name="Wang M."/>
            <person name="Zhang Z."/>
            <person name="Wang Z."/>
            <person name="Wu H."/>
            <person name="Ma T."/>
            <person name="Liu J."/>
            <person name="Xi Z."/>
        </authorList>
    </citation>
    <scope>NUCLEOTIDE SEQUENCE [LARGE SCALE GENOMIC DNA]</scope>
    <source>
        <strain evidence="4">J267</strain>
        <tissue evidence="4">Leaf</tissue>
    </source>
</reference>
<sequence length="291" mass="32193">MALNIFILLFLIILHSELPCSNAQTWINVGYWLSDSGLSIEDINSPLFTHLVCSFAGINSSTYQLSLPSDEQLFSTFNAIVKQKNPSIITLLSIGGGNANYTAFSSMVPSSKNGEPRQILKGFRLAKLVLGLPFYGYAWTLDNPEDNVVGSPANGSAINAANGAMAYKAVKEYMKSNGVISMYNATYVVNYCTFESTWIGFDDVEAVTTKVSYAKEMKMLGYHIWQISQDDNWVLSQSAQDVKDRGTGKNRQLLIIVLLPIAIVGLLLGSLICYLKRRRRLIKSEGKMNED</sequence>
<accession>A0A5J5B381</accession>
<dbReference type="GO" id="GO:0006032">
    <property type="term" value="P:chitin catabolic process"/>
    <property type="evidence" value="ECO:0007669"/>
    <property type="project" value="TreeGrafter"/>
</dbReference>
<feature type="domain" description="GH18" evidence="3">
    <location>
        <begin position="1"/>
        <end position="246"/>
    </location>
</feature>
<dbReference type="EMBL" id="CM018040">
    <property type="protein sequence ID" value="KAA8535611.1"/>
    <property type="molecule type" value="Genomic_DNA"/>
</dbReference>
<dbReference type="PANTHER" id="PTHR11177:SF369">
    <property type="entry name" value="CLASS V CHITINASE-LIKE"/>
    <property type="match status" value="1"/>
</dbReference>
<keyword evidence="5" id="KW-1185">Reference proteome</keyword>
<dbReference type="InterPro" id="IPR050314">
    <property type="entry name" value="Glycosyl_Hydrlase_18"/>
</dbReference>
<feature type="chain" id="PRO_5023814071" description="GH18 domain-containing protein" evidence="2">
    <location>
        <begin position="24"/>
        <end position="291"/>
    </location>
</feature>
<dbReference type="OrthoDB" id="73875at2759"/>
<dbReference type="PANTHER" id="PTHR11177">
    <property type="entry name" value="CHITINASE"/>
    <property type="match status" value="1"/>
</dbReference>
<dbReference type="GO" id="GO:0008061">
    <property type="term" value="F:chitin binding"/>
    <property type="evidence" value="ECO:0007669"/>
    <property type="project" value="InterPro"/>
</dbReference>
<dbReference type="AlphaFoldDB" id="A0A5J5B381"/>
<keyword evidence="1" id="KW-0812">Transmembrane</keyword>
<dbReference type="SMART" id="SM00636">
    <property type="entry name" value="Glyco_18"/>
    <property type="match status" value="1"/>
</dbReference>
<gene>
    <name evidence="4" type="ORF">F0562_030614</name>
</gene>
<protein>
    <recommendedName>
        <fullName evidence="3">GH18 domain-containing protein</fullName>
    </recommendedName>
</protein>
<dbReference type="FunFam" id="3.10.50.10:FF:000015">
    <property type="entry name" value="Chitotriosidase-1"/>
    <property type="match status" value="1"/>
</dbReference>
<dbReference type="GO" id="GO:0005975">
    <property type="term" value="P:carbohydrate metabolic process"/>
    <property type="evidence" value="ECO:0007669"/>
    <property type="project" value="InterPro"/>
</dbReference>
<dbReference type="GO" id="GO:0005576">
    <property type="term" value="C:extracellular region"/>
    <property type="evidence" value="ECO:0007669"/>
    <property type="project" value="TreeGrafter"/>
</dbReference>
<dbReference type="Pfam" id="PF00704">
    <property type="entry name" value="Glyco_hydro_18"/>
    <property type="match status" value="2"/>
</dbReference>
<keyword evidence="1" id="KW-0472">Membrane</keyword>
<dbReference type="InterPro" id="IPR029070">
    <property type="entry name" value="Chitinase_insertion_sf"/>
</dbReference>
<dbReference type="Gene3D" id="3.20.20.80">
    <property type="entry name" value="Glycosidases"/>
    <property type="match status" value="2"/>
</dbReference>
<keyword evidence="2" id="KW-0732">Signal</keyword>
<dbReference type="Proteomes" id="UP000325577">
    <property type="component" value="Linkage Group LG17"/>
</dbReference>
<dbReference type="GO" id="GO:0004568">
    <property type="term" value="F:chitinase activity"/>
    <property type="evidence" value="ECO:0007669"/>
    <property type="project" value="TreeGrafter"/>
</dbReference>
<dbReference type="SUPFAM" id="SSF51445">
    <property type="entry name" value="(Trans)glycosidases"/>
    <property type="match status" value="2"/>
</dbReference>
<feature type="transmembrane region" description="Helical" evidence="1">
    <location>
        <begin position="253"/>
        <end position="275"/>
    </location>
</feature>
<dbReference type="Gene3D" id="3.10.50.10">
    <property type="match status" value="1"/>
</dbReference>
<evidence type="ECO:0000313" key="5">
    <source>
        <dbReference type="Proteomes" id="UP000325577"/>
    </source>
</evidence>
<evidence type="ECO:0000256" key="2">
    <source>
        <dbReference type="SAM" id="SignalP"/>
    </source>
</evidence>
<dbReference type="InterPro" id="IPR017853">
    <property type="entry name" value="GH"/>
</dbReference>
<dbReference type="InterPro" id="IPR001223">
    <property type="entry name" value="Glyco_hydro18_cat"/>
</dbReference>
<dbReference type="PROSITE" id="PS51910">
    <property type="entry name" value="GH18_2"/>
    <property type="match status" value="1"/>
</dbReference>
<keyword evidence="1" id="KW-1133">Transmembrane helix</keyword>
<name>A0A5J5B381_9ASTE</name>
<evidence type="ECO:0000259" key="3">
    <source>
        <dbReference type="PROSITE" id="PS51910"/>
    </source>
</evidence>
<evidence type="ECO:0000313" key="4">
    <source>
        <dbReference type="EMBL" id="KAA8535611.1"/>
    </source>
</evidence>
<evidence type="ECO:0000256" key="1">
    <source>
        <dbReference type="SAM" id="Phobius"/>
    </source>
</evidence>
<dbReference type="SUPFAM" id="SSF54556">
    <property type="entry name" value="Chitinase insertion domain"/>
    <property type="match status" value="1"/>
</dbReference>
<feature type="signal peptide" evidence="2">
    <location>
        <begin position="1"/>
        <end position="23"/>
    </location>
</feature>
<organism evidence="4 5">
    <name type="scientific">Nyssa sinensis</name>
    <dbReference type="NCBI Taxonomy" id="561372"/>
    <lineage>
        <taxon>Eukaryota</taxon>
        <taxon>Viridiplantae</taxon>
        <taxon>Streptophyta</taxon>
        <taxon>Embryophyta</taxon>
        <taxon>Tracheophyta</taxon>
        <taxon>Spermatophyta</taxon>
        <taxon>Magnoliopsida</taxon>
        <taxon>eudicotyledons</taxon>
        <taxon>Gunneridae</taxon>
        <taxon>Pentapetalae</taxon>
        <taxon>asterids</taxon>
        <taxon>Cornales</taxon>
        <taxon>Nyssaceae</taxon>
        <taxon>Nyssa</taxon>
    </lineage>
</organism>
<dbReference type="InterPro" id="IPR011583">
    <property type="entry name" value="Chitinase_II/V-like_cat"/>
</dbReference>
<proteinExistence type="predicted"/>